<keyword evidence="3" id="KW-1185">Reference proteome</keyword>
<organism evidence="2 3">
    <name type="scientific">Epilithonimonas hungarica</name>
    <dbReference type="NCBI Taxonomy" id="454006"/>
    <lineage>
        <taxon>Bacteria</taxon>
        <taxon>Pseudomonadati</taxon>
        <taxon>Bacteroidota</taxon>
        <taxon>Flavobacteriia</taxon>
        <taxon>Flavobacteriales</taxon>
        <taxon>Weeksellaceae</taxon>
        <taxon>Chryseobacterium group</taxon>
        <taxon>Epilithonimonas</taxon>
    </lineage>
</organism>
<evidence type="ECO:0000256" key="1">
    <source>
        <dbReference type="SAM" id="Phobius"/>
    </source>
</evidence>
<dbReference type="RefSeq" id="WP_089875202.1">
    <property type="nucleotide sequence ID" value="NZ_FNBH01000006.1"/>
</dbReference>
<keyword evidence="1" id="KW-0472">Membrane</keyword>
<evidence type="ECO:0000313" key="3">
    <source>
        <dbReference type="Proteomes" id="UP000199203"/>
    </source>
</evidence>
<dbReference type="EMBL" id="FNBH01000006">
    <property type="protein sequence ID" value="SDG64690.1"/>
    <property type="molecule type" value="Genomic_DNA"/>
</dbReference>
<dbReference type="AlphaFoldDB" id="A0A1G7W0M2"/>
<accession>A0A1G7W0M2</accession>
<reference evidence="3" key="1">
    <citation type="submission" date="2016-10" db="EMBL/GenBank/DDBJ databases">
        <authorList>
            <person name="Varghese N."/>
            <person name="Submissions S."/>
        </authorList>
    </citation>
    <scope>NUCLEOTIDE SEQUENCE [LARGE SCALE GENOMIC DNA]</scope>
    <source>
        <strain evidence="3">DSM 19684</strain>
    </source>
</reference>
<dbReference type="Proteomes" id="UP000199203">
    <property type="component" value="Unassembled WGS sequence"/>
</dbReference>
<keyword evidence="1" id="KW-0812">Transmembrane</keyword>
<dbReference type="OrthoDB" id="771532at2"/>
<evidence type="ECO:0000313" key="2">
    <source>
        <dbReference type="EMBL" id="SDG64690.1"/>
    </source>
</evidence>
<dbReference type="STRING" id="454006.SAMN05421825_3754"/>
<name>A0A1G7W0M2_9FLAO</name>
<keyword evidence="1" id="KW-1133">Transmembrane helix</keyword>
<feature type="transmembrane region" description="Helical" evidence="1">
    <location>
        <begin position="65"/>
        <end position="81"/>
    </location>
</feature>
<feature type="transmembrane region" description="Helical" evidence="1">
    <location>
        <begin position="40"/>
        <end position="58"/>
    </location>
</feature>
<gene>
    <name evidence="2" type="ORF">SAMN05421825_3754</name>
</gene>
<proteinExistence type="predicted"/>
<protein>
    <submittedName>
        <fullName evidence="2">Uncharacterized protein</fullName>
    </submittedName>
</protein>
<feature type="transmembrane region" description="Helical" evidence="1">
    <location>
        <begin position="101"/>
        <end position="124"/>
    </location>
</feature>
<sequence>MMSKIKKALIISLISVIIGGLQMAVFLPDGTSCIDGKSSLLEGFLFFMPIQFILVFCLSLVNKKCIIYLILLMVFIFWIFINKNEFTNRHACWSTFTEGEIIKAVLLKSSFTCSLCICALYLAIMRFIK</sequence>